<evidence type="ECO:0000313" key="2">
    <source>
        <dbReference type="Proteomes" id="UP000887013"/>
    </source>
</evidence>
<dbReference type="EMBL" id="BMAW01059827">
    <property type="protein sequence ID" value="GFT22974.1"/>
    <property type="molecule type" value="Genomic_DNA"/>
</dbReference>
<proteinExistence type="predicted"/>
<reference evidence="1" key="1">
    <citation type="submission" date="2020-08" db="EMBL/GenBank/DDBJ databases">
        <title>Multicomponent nature underlies the extraordinary mechanical properties of spider dragline silk.</title>
        <authorList>
            <person name="Kono N."/>
            <person name="Nakamura H."/>
            <person name="Mori M."/>
            <person name="Yoshida Y."/>
            <person name="Ohtoshi R."/>
            <person name="Malay A.D."/>
            <person name="Moran D.A.P."/>
            <person name="Tomita M."/>
            <person name="Numata K."/>
            <person name="Arakawa K."/>
        </authorList>
    </citation>
    <scope>NUCLEOTIDE SEQUENCE</scope>
</reference>
<comment type="caution">
    <text evidence="1">The sequence shown here is derived from an EMBL/GenBank/DDBJ whole genome shotgun (WGS) entry which is preliminary data.</text>
</comment>
<dbReference type="Proteomes" id="UP000887013">
    <property type="component" value="Unassembled WGS sequence"/>
</dbReference>
<accession>A0A8X6TJX9</accession>
<dbReference type="AlphaFoldDB" id="A0A8X6TJX9"/>
<keyword evidence="2" id="KW-1185">Reference proteome</keyword>
<sequence length="120" mass="14301">MMYISAEINQLARDTIRLCAMSSNHRKAQFMTYCLEGEIRRETSAEYGLRRVTTVLKKFRTKFYFYNTTSNSLRIKMEDTNMFFWPSWLEMSSILVKTSSSLKIPWPIGFMLLRQLNQLF</sequence>
<evidence type="ECO:0000313" key="1">
    <source>
        <dbReference type="EMBL" id="GFT22974.1"/>
    </source>
</evidence>
<name>A0A8X6TJX9_NEPPI</name>
<protein>
    <submittedName>
        <fullName evidence="1">Uncharacterized protein</fullName>
    </submittedName>
</protein>
<organism evidence="1 2">
    <name type="scientific">Nephila pilipes</name>
    <name type="common">Giant wood spider</name>
    <name type="synonym">Nephila maculata</name>
    <dbReference type="NCBI Taxonomy" id="299642"/>
    <lineage>
        <taxon>Eukaryota</taxon>
        <taxon>Metazoa</taxon>
        <taxon>Ecdysozoa</taxon>
        <taxon>Arthropoda</taxon>
        <taxon>Chelicerata</taxon>
        <taxon>Arachnida</taxon>
        <taxon>Araneae</taxon>
        <taxon>Araneomorphae</taxon>
        <taxon>Entelegynae</taxon>
        <taxon>Araneoidea</taxon>
        <taxon>Nephilidae</taxon>
        <taxon>Nephila</taxon>
    </lineage>
</organism>
<gene>
    <name evidence="1" type="ORF">NPIL_291891</name>
</gene>